<gene>
    <name evidence="2" type="ORF">PtA15_3A239</name>
</gene>
<proteinExistence type="predicted"/>
<feature type="compositionally biased region" description="Acidic residues" evidence="1">
    <location>
        <begin position="23"/>
        <end position="47"/>
    </location>
</feature>
<evidence type="ECO:0000256" key="1">
    <source>
        <dbReference type="SAM" id="MobiDB-lite"/>
    </source>
</evidence>
<dbReference type="RefSeq" id="XP_053018429.1">
    <property type="nucleotide sequence ID" value="XM_053167187.1"/>
</dbReference>
<evidence type="ECO:0008006" key="4">
    <source>
        <dbReference type="Google" id="ProtNLM"/>
    </source>
</evidence>
<keyword evidence="3" id="KW-1185">Reference proteome</keyword>
<evidence type="ECO:0000313" key="3">
    <source>
        <dbReference type="Proteomes" id="UP001164743"/>
    </source>
</evidence>
<dbReference type="GeneID" id="77808082"/>
<protein>
    <recommendedName>
        <fullName evidence="4">Histone chaperone domain-containing protein</fullName>
    </recommendedName>
</protein>
<dbReference type="Proteomes" id="UP001164743">
    <property type="component" value="Chromosome 3A"/>
</dbReference>
<feature type="compositionally biased region" description="Acidic residues" evidence="1">
    <location>
        <begin position="56"/>
        <end position="78"/>
    </location>
</feature>
<sequence>MVRPEKNDTGFPRLETIIKEEEQSVNEDIVEITEISEDEDEQVDPDNAEPKRLEPGWEDGSDYGDVGDSDSAESAEKI</sequence>
<feature type="region of interest" description="Disordered" evidence="1">
    <location>
        <begin position="1"/>
        <end position="78"/>
    </location>
</feature>
<name>A0ABY7CCF8_9BASI</name>
<evidence type="ECO:0000313" key="2">
    <source>
        <dbReference type="EMBL" id="WAQ82874.1"/>
    </source>
</evidence>
<accession>A0ABY7CCF8</accession>
<organism evidence="2 3">
    <name type="scientific">Puccinia triticina</name>
    <dbReference type="NCBI Taxonomy" id="208348"/>
    <lineage>
        <taxon>Eukaryota</taxon>
        <taxon>Fungi</taxon>
        <taxon>Dikarya</taxon>
        <taxon>Basidiomycota</taxon>
        <taxon>Pucciniomycotina</taxon>
        <taxon>Pucciniomycetes</taxon>
        <taxon>Pucciniales</taxon>
        <taxon>Pucciniaceae</taxon>
        <taxon>Puccinia</taxon>
    </lineage>
</organism>
<reference evidence="2" key="1">
    <citation type="submission" date="2022-10" db="EMBL/GenBank/DDBJ databases">
        <title>Puccinia triticina Genome sequencing and assembly.</title>
        <authorList>
            <person name="Li C."/>
        </authorList>
    </citation>
    <scope>NUCLEOTIDE SEQUENCE</scope>
    <source>
        <strain evidence="2">Pt15</strain>
    </source>
</reference>
<dbReference type="EMBL" id="CP110423">
    <property type="protein sequence ID" value="WAQ82874.1"/>
    <property type="molecule type" value="Genomic_DNA"/>
</dbReference>